<sequence length="354" mass="35683">MADVNFDELDTGYEPPAPARRPSRLPMLAGAAISLGLLAAGGHWAYQNAMRSLHGIPVIKAEPGPMRIAPENPGGEVAAHQGLSVNDVAAVGVATPLPDQIALAPRPDELAVEDTPGLAPEPPAALVTPTDSPAAQPIVPAPDALPDPLFVAPTPGPAADGPSLAETAPGFAPPTSLSVEPVEPEAAPAADPVAAAQALADALANGATPLAPVVAAPTPEPVIDAPVVPGGIGKSLRPAPRPGGRSVAAAPDGVAAALALATTEIDPTTLSPGTRLVQFGAFDTADEARAHWDKLAGQFGELLTGKGRVIQSAESGGRTFYRLRAHGFSDEADARRFCSAITTEGPECIPVALR</sequence>
<name>A0ABU8BQ13_9RHOB</name>
<dbReference type="Gene3D" id="3.30.70.1070">
    <property type="entry name" value="Sporulation related repeat"/>
    <property type="match status" value="1"/>
</dbReference>
<protein>
    <submittedName>
        <fullName evidence="3">SPOR domain-containing protein</fullName>
    </submittedName>
</protein>
<keyword evidence="4" id="KW-1185">Reference proteome</keyword>
<dbReference type="EMBL" id="JBALHR010000001">
    <property type="protein sequence ID" value="MEH7826798.1"/>
    <property type="molecule type" value="Genomic_DNA"/>
</dbReference>
<dbReference type="InterPro" id="IPR036680">
    <property type="entry name" value="SPOR-like_sf"/>
</dbReference>
<dbReference type="InterPro" id="IPR007730">
    <property type="entry name" value="SPOR-like_dom"/>
</dbReference>
<comment type="caution">
    <text evidence="3">The sequence shown here is derived from an EMBL/GenBank/DDBJ whole genome shotgun (WGS) entry which is preliminary data.</text>
</comment>
<dbReference type="RefSeq" id="WP_335418433.1">
    <property type="nucleotide sequence ID" value="NZ_JBALHR010000001.1"/>
</dbReference>
<feature type="region of interest" description="Disordered" evidence="1">
    <location>
        <begin position="111"/>
        <end position="134"/>
    </location>
</feature>
<evidence type="ECO:0000259" key="2">
    <source>
        <dbReference type="PROSITE" id="PS51724"/>
    </source>
</evidence>
<gene>
    <name evidence="3" type="ORF">V6590_01410</name>
</gene>
<reference evidence="3" key="1">
    <citation type="submission" date="2024-02" db="EMBL/GenBank/DDBJ databases">
        <title>Genome sequences of strain Gemmobacter sp. JM10B15.</title>
        <authorList>
            <person name="Zhang M."/>
        </authorList>
    </citation>
    <scope>NUCLEOTIDE SEQUENCE</scope>
    <source>
        <strain evidence="3">JM10B15</strain>
    </source>
</reference>
<feature type="compositionally biased region" description="Acidic residues" evidence="1">
    <location>
        <begin position="1"/>
        <end position="11"/>
    </location>
</feature>
<evidence type="ECO:0000313" key="4">
    <source>
        <dbReference type="Proteomes" id="UP001431963"/>
    </source>
</evidence>
<dbReference type="Proteomes" id="UP001431963">
    <property type="component" value="Unassembled WGS sequence"/>
</dbReference>
<feature type="region of interest" description="Disordered" evidence="1">
    <location>
        <begin position="153"/>
        <end position="179"/>
    </location>
</feature>
<evidence type="ECO:0000313" key="3">
    <source>
        <dbReference type="EMBL" id="MEH7826798.1"/>
    </source>
</evidence>
<dbReference type="SUPFAM" id="SSF110997">
    <property type="entry name" value="Sporulation related repeat"/>
    <property type="match status" value="1"/>
</dbReference>
<proteinExistence type="predicted"/>
<dbReference type="PROSITE" id="PS51724">
    <property type="entry name" value="SPOR"/>
    <property type="match status" value="1"/>
</dbReference>
<feature type="domain" description="SPOR" evidence="2">
    <location>
        <begin position="269"/>
        <end position="354"/>
    </location>
</feature>
<evidence type="ECO:0000256" key="1">
    <source>
        <dbReference type="SAM" id="MobiDB-lite"/>
    </source>
</evidence>
<dbReference type="Pfam" id="PF05036">
    <property type="entry name" value="SPOR"/>
    <property type="match status" value="1"/>
</dbReference>
<accession>A0ABU8BQ13</accession>
<organism evidence="3 4">
    <name type="scientific">Gemmobacter denitrificans</name>
    <dbReference type="NCBI Taxonomy" id="3123040"/>
    <lineage>
        <taxon>Bacteria</taxon>
        <taxon>Pseudomonadati</taxon>
        <taxon>Pseudomonadota</taxon>
        <taxon>Alphaproteobacteria</taxon>
        <taxon>Rhodobacterales</taxon>
        <taxon>Paracoccaceae</taxon>
        <taxon>Gemmobacter</taxon>
    </lineage>
</organism>
<feature type="region of interest" description="Disordered" evidence="1">
    <location>
        <begin position="1"/>
        <end position="21"/>
    </location>
</feature>